<dbReference type="EC" id="3.4.23.-" evidence="4"/>
<evidence type="ECO:0000313" key="5">
    <source>
        <dbReference type="Proteomes" id="UP001551482"/>
    </source>
</evidence>
<reference evidence="4 5" key="1">
    <citation type="submission" date="2024-06" db="EMBL/GenBank/DDBJ databases">
        <title>The Natural Products Discovery Center: Release of the First 8490 Sequenced Strains for Exploring Actinobacteria Biosynthetic Diversity.</title>
        <authorList>
            <person name="Kalkreuter E."/>
            <person name="Kautsar S.A."/>
            <person name="Yang D."/>
            <person name="Bader C.D."/>
            <person name="Teijaro C.N."/>
            <person name="Fluegel L."/>
            <person name="Davis C.M."/>
            <person name="Simpson J.R."/>
            <person name="Lauterbach L."/>
            <person name="Steele A.D."/>
            <person name="Gui C."/>
            <person name="Meng S."/>
            <person name="Li G."/>
            <person name="Viehrig K."/>
            <person name="Ye F."/>
            <person name="Su P."/>
            <person name="Kiefer A.F."/>
            <person name="Nichols A."/>
            <person name="Cepeda A.J."/>
            <person name="Yan W."/>
            <person name="Fan B."/>
            <person name="Jiang Y."/>
            <person name="Adhikari A."/>
            <person name="Zheng C.-J."/>
            <person name="Schuster L."/>
            <person name="Cowan T.M."/>
            <person name="Smanski M.J."/>
            <person name="Chevrette M.G."/>
            <person name="De Carvalho L.P.S."/>
            <person name="Shen B."/>
        </authorList>
    </citation>
    <scope>NUCLEOTIDE SEQUENCE [LARGE SCALE GENOMIC DNA]</scope>
    <source>
        <strain evidence="4 5">NPDC048946</strain>
    </source>
</reference>
<dbReference type="GO" id="GO:0016787">
    <property type="term" value="F:hydrolase activity"/>
    <property type="evidence" value="ECO:0007669"/>
    <property type="project" value="UniProtKB-KW"/>
</dbReference>
<dbReference type="EMBL" id="JBEZFP010000119">
    <property type="protein sequence ID" value="MEU8138344.1"/>
    <property type="molecule type" value="Genomic_DNA"/>
</dbReference>
<dbReference type="RefSeq" id="WP_358361574.1">
    <property type="nucleotide sequence ID" value="NZ_JBEZFP010000119.1"/>
</dbReference>
<dbReference type="Pfam" id="PF01478">
    <property type="entry name" value="Peptidase_A24"/>
    <property type="match status" value="1"/>
</dbReference>
<comment type="caution">
    <text evidence="4">The sequence shown here is derived from an EMBL/GenBank/DDBJ whole genome shotgun (WGS) entry which is preliminary data.</text>
</comment>
<dbReference type="Gene3D" id="1.20.120.1220">
    <property type="match status" value="1"/>
</dbReference>
<feature type="transmembrane region" description="Helical" evidence="2">
    <location>
        <begin position="171"/>
        <end position="195"/>
    </location>
</feature>
<gene>
    <name evidence="4" type="ORF">AB0C36_33190</name>
</gene>
<evidence type="ECO:0000256" key="1">
    <source>
        <dbReference type="ARBA" id="ARBA00005801"/>
    </source>
</evidence>
<keyword evidence="2" id="KW-1133">Transmembrane helix</keyword>
<protein>
    <submittedName>
        <fullName evidence="4">A24 family peptidase</fullName>
        <ecNumber evidence="4">3.4.23.-</ecNumber>
    </submittedName>
</protein>
<feature type="transmembrane region" description="Helical" evidence="2">
    <location>
        <begin position="76"/>
        <end position="96"/>
    </location>
</feature>
<keyword evidence="5" id="KW-1185">Reference proteome</keyword>
<feature type="transmembrane region" description="Helical" evidence="2">
    <location>
        <begin position="50"/>
        <end position="69"/>
    </location>
</feature>
<dbReference type="Proteomes" id="UP001551482">
    <property type="component" value="Unassembled WGS sequence"/>
</dbReference>
<feature type="domain" description="Prepilin type IV endopeptidase peptidase" evidence="3">
    <location>
        <begin position="80"/>
        <end position="188"/>
    </location>
</feature>
<keyword evidence="2" id="KW-0812">Transmembrane</keyword>
<keyword evidence="2" id="KW-0472">Membrane</keyword>
<dbReference type="InterPro" id="IPR000045">
    <property type="entry name" value="Prepilin_IV_endopep_pep"/>
</dbReference>
<accession>A0ABV3DRG4</accession>
<dbReference type="PANTHER" id="PTHR30487:SF0">
    <property type="entry name" value="PREPILIN LEADER PEPTIDASE_N-METHYLTRANSFERASE-RELATED"/>
    <property type="match status" value="1"/>
</dbReference>
<feature type="transmembrane region" description="Helical" evidence="2">
    <location>
        <begin position="102"/>
        <end position="121"/>
    </location>
</feature>
<evidence type="ECO:0000256" key="2">
    <source>
        <dbReference type="SAM" id="Phobius"/>
    </source>
</evidence>
<keyword evidence="4" id="KW-0378">Hydrolase</keyword>
<feature type="transmembrane region" description="Helical" evidence="2">
    <location>
        <begin position="130"/>
        <end position="151"/>
    </location>
</feature>
<evidence type="ECO:0000313" key="4">
    <source>
        <dbReference type="EMBL" id="MEU8138344.1"/>
    </source>
</evidence>
<sequence length="232" mass="23578">MSSTLVCAAVGFAAGLVLRVPVERMVAGMSGVTVGVGVRLGRPAWPRVPVAPVLGVVTGGVFGLLAWRLGPGLDLLAFLLVAAAGVVLALVDIHTLRLPDSVIGVLLLAGLTLLGMEALALDDFDAYARALLGSLVLATYHFAVAVCRRGSLGLGDVKLAAVLGLHLSWLGWHVLIAGALLSFACAGAAAVLLLATRRARLDTALPFGPHILVGALGGVLCGEQLVGAYAGW</sequence>
<dbReference type="InterPro" id="IPR050882">
    <property type="entry name" value="Prepilin_peptidase/N-MTase"/>
</dbReference>
<name>A0ABV3DRG4_9ACTN</name>
<dbReference type="PANTHER" id="PTHR30487">
    <property type="entry name" value="TYPE 4 PREPILIN-LIKE PROTEINS LEADER PEPTIDE-PROCESSING ENZYME"/>
    <property type="match status" value="1"/>
</dbReference>
<organism evidence="4 5">
    <name type="scientific">Streptodolium elevatio</name>
    <dbReference type="NCBI Taxonomy" id="3157996"/>
    <lineage>
        <taxon>Bacteria</taxon>
        <taxon>Bacillati</taxon>
        <taxon>Actinomycetota</taxon>
        <taxon>Actinomycetes</taxon>
        <taxon>Kitasatosporales</taxon>
        <taxon>Streptomycetaceae</taxon>
        <taxon>Streptodolium</taxon>
    </lineage>
</organism>
<proteinExistence type="inferred from homology"/>
<comment type="similarity">
    <text evidence="1">Belongs to the peptidase A24 family.</text>
</comment>
<evidence type="ECO:0000259" key="3">
    <source>
        <dbReference type="Pfam" id="PF01478"/>
    </source>
</evidence>